<reference evidence="2" key="1">
    <citation type="journal article" date="2019" name="Int. J. Syst. Evol. Microbiol.">
        <title>The Global Catalogue of Microorganisms (GCM) 10K type strain sequencing project: providing services to taxonomists for standard genome sequencing and annotation.</title>
        <authorList>
            <consortium name="The Broad Institute Genomics Platform"/>
            <consortium name="The Broad Institute Genome Sequencing Center for Infectious Disease"/>
            <person name="Wu L."/>
            <person name="Ma J."/>
        </authorList>
    </citation>
    <scope>NUCLEOTIDE SEQUENCE [LARGE SCALE GENOMIC DNA]</scope>
    <source>
        <strain evidence="2">CGMCC 1.15461</strain>
    </source>
</reference>
<dbReference type="PROSITE" id="PS51257">
    <property type="entry name" value="PROKAR_LIPOPROTEIN"/>
    <property type="match status" value="1"/>
</dbReference>
<dbReference type="Proteomes" id="UP000615760">
    <property type="component" value="Unassembled WGS sequence"/>
</dbReference>
<name>A0ABQ1JJ22_9FLAO</name>
<evidence type="ECO:0000313" key="1">
    <source>
        <dbReference type="EMBL" id="GGB70253.1"/>
    </source>
</evidence>
<evidence type="ECO:0008006" key="3">
    <source>
        <dbReference type="Google" id="ProtNLM"/>
    </source>
</evidence>
<protein>
    <recommendedName>
        <fullName evidence="3">DUF4377 domain-containing protein</fullName>
    </recommendedName>
</protein>
<comment type="caution">
    <text evidence="1">The sequence shown here is derived from an EMBL/GenBank/DDBJ whole genome shotgun (WGS) entry which is preliminary data.</text>
</comment>
<dbReference type="EMBL" id="BMJE01000002">
    <property type="protein sequence ID" value="GGB70253.1"/>
    <property type="molecule type" value="Genomic_DNA"/>
</dbReference>
<proteinExistence type="predicted"/>
<keyword evidence="2" id="KW-1185">Reference proteome</keyword>
<organism evidence="1 2">
    <name type="scientific">Flavobacterium suaedae</name>
    <dbReference type="NCBI Taxonomy" id="1767027"/>
    <lineage>
        <taxon>Bacteria</taxon>
        <taxon>Pseudomonadati</taxon>
        <taxon>Bacteroidota</taxon>
        <taxon>Flavobacteriia</taxon>
        <taxon>Flavobacteriales</taxon>
        <taxon>Flavobacteriaceae</taxon>
        <taxon>Flavobacterium</taxon>
    </lineage>
</organism>
<accession>A0ABQ1JJ22</accession>
<evidence type="ECO:0000313" key="2">
    <source>
        <dbReference type="Proteomes" id="UP000615760"/>
    </source>
</evidence>
<gene>
    <name evidence="1" type="ORF">GCM10007424_07740</name>
</gene>
<sequence length="136" mass="15977">MIMKFRYYLLLLILLQACVKKQSDITIDSSKIDEILIINKVDCNPNGDFVKSKVVIDNPKEIKKIVKVLFDSKSISESVNMKVNNGFFEIDFNEGNKNHYYTINYTIYDGVIVRNDYNGERYKNDELEVLVYKLFR</sequence>